<accession>A0A173MAC0</accession>
<keyword evidence="10" id="KW-1185">Reference proteome</keyword>
<dbReference type="EMBL" id="FTOR01000010">
    <property type="protein sequence ID" value="SIT31484.1"/>
    <property type="molecule type" value="Genomic_DNA"/>
</dbReference>
<comment type="subcellular location">
    <subcellularLocation>
        <location evidence="1">Cell membrane</location>
        <topology evidence="1">Multi-pass membrane protein</topology>
    </subcellularLocation>
</comment>
<evidence type="ECO:0000256" key="6">
    <source>
        <dbReference type="SAM" id="Phobius"/>
    </source>
</evidence>
<dbReference type="Proteomes" id="UP000186917">
    <property type="component" value="Unassembled WGS sequence"/>
</dbReference>
<evidence type="ECO:0000256" key="3">
    <source>
        <dbReference type="ARBA" id="ARBA00022692"/>
    </source>
</evidence>
<feature type="domain" description="YWFCY" evidence="8">
    <location>
        <begin position="5"/>
        <end position="148"/>
    </location>
</feature>
<name>A0A173MAC0_9BACT</name>
<dbReference type="Pfam" id="PF12696">
    <property type="entry name" value="TraG-D_C"/>
    <property type="match status" value="1"/>
</dbReference>
<keyword evidence="4 6" id="KW-1133">Transmembrane helix</keyword>
<evidence type="ECO:0000256" key="5">
    <source>
        <dbReference type="ARBA" id="ARBA00023136"/>
    </source>
</evidence>
<keyword evidence="5 6" id="KW-0472">Membrane</keyword>
<dbReference type="RefSeq" id="WP_231940379.1">
    <property type="nucleotide sequence ID" value="NZ_AP017422.1"/>
</dbReference>
<feature type="domain" description="TraD/TraG TraM recognition site" evidence="7">
    <location>
        <begin position="460"/>
        <end position="526"/>
    </location>
</feature>
<evidence type="ECO:0000259" key="8">
    <source>
        <dbReference type="Pfam" id="PF14293"/>
    </source>
</evidence>
<feature type="transmembrane region" description="Helical" evidence="6">
    <location>
        <begin position="20"/>
        <end position="41"/>
    </location>
</feature>
<keyword evidence="2" id="KW-1003">Cell membrane</keyword>
<evidence type="ECO:0000313" key="9">
    <source>
        <dbReference type="EMBL" id="SIT31484.1"/>
    </source>
</evidence>
<feature type="transmembrane region" description="Helical" evidence="6">
    <location>
        <begin position="93"/>
        <end position="116"/>
    </location>
</feature>
<dbReference type="CDD" id="cd01127">
    <property type="entry name" value="TrwB_TraG_TraD_VirD4"/>
    <property type="match status" value="1"/>
</dbReference>
<dbReference type="AlphaFoldDB" id="A0A173MAC0"/>
<dbReference type="STRING" id="477680.SAMN05421788_110192"/>
<protein>
    <submittedName>
        <fullName evidence="9">TraM recognition site of TraD and TraG</fullName>
    </submittedName>
</protein>
<sequence>MQTSENPQALGKIIDFTRLVSILLLFIHFYCTCYTTFQQLHLTATIVDNVVFNLVTGMKPLSPGFIKSSALLLLTVALIGNKGKKDEKQTIKPIIILLISGLILYYSATFILSLSLTDQTQASLYISITATGYLLVLTAGNKISRVIHIKLNNDPFNSLNETFPQEERWIENEFSVNMRTEYNLKGKIRSGVCNILQPQRATLLCGTPGSGKSVYLVRAFIEQHLAKAFTMFVFDYKFPDLSKITYNHLLKNIHKYKIPPHFCVINFDDLSRTHRCNAIPPQQMTDITDATESSRTIMLALNRLWIQRQGDFFTESPINFVTALFWFLKKYQGGIYCTLPHTIELSSVAYPELFAVMEQEEEIQILMNPFYSAWKAGAAEQLEGQIASAKIGLSRLASPQLYYVLSGNDFTLDINNPESPKVVVMGSNPQRQAIYGAVLSLYAERLLKQINKPGKLKSSVIIDEAPTIYIGGLDNHIAVARGRGCCTTLAIQDLSQFRRDYGKEQADVIVNTCGNIILYRVRYWETAPSFYLNGSGKLCRTGNLSQSTRTILPSATQLN</sequence>
<evidence type="ECO:0000256" key="1">
    <source>
        <dbReference type="ARBA" id="ARBA00004651"/>
    </source>
</evidence>
<dbReference type="Gene3D" id="3.40.50.300">
    <property type="entry name" value="P-loop containing nucleotide triphosphate hydrolases"/>
    <property type="match status" value="2"/>
</dbReference>
<evidence type="ECO:0000259" key="7">
    <source>
        <dbReference type="Pfam" id="PF12696"/>
    </source>
</evidence>
<dbReference type="PANTHER" id="PTHR37937">
    <property type="entry name" value="CONJUGATIVE TRANSFER: DNA TRANSPORT"/>
    <property type="match status" value="1"/>
</dbReference>
<dbReference type="GO" id="GO:0005886">
    <property type="term" value="C:plasma membrane"/>
    <property type="evidence" value="ECO:0007669"/>
    <property type="project" value="UniProtKB-SubCell"/>
</dbReference>
<dbReference type="InterPro" id="IPR027417">
    <property type="entry name" value="P-loop_NTPase"/>
</dbReference>
<dbReference type="PANTHER" id="PTHR37937:SF1">
    <property type="entry name" value="CONJUGATIVE TRANSFER: DNA TRANSPORT"/>
    <property type="match status" value="1"/>
</dbReference>
<evidence type="ECO:0000313" key="10">
    <source>
        <dbReference type="Proteomes" id="UP000186917"/>
    </source>
</evidence>
<dbReference type="InterPro" id="IPR025988">
    <property type="entry name" value="YWFCY_dom"/>
</dbReference>
<gene>
    <name evidence="9" type="ORF">SAMN05421788_110192</name>
</gene>
<evidence type="ECO:0000256" key="2">
    <source>
        <dbReference type="ARBA" id="ARBA00022475"/>
    </source>
</evidence>
<dbReference type="InterPro" id="IPR051539">
    <property type="entry name" value="T4SS-coupling_protein"/>
</dbReference>
<feature type="transmembrane region" description="Helical" evidence="6">
    <location>
        <begin position="61"/>
        <end position="81"/>
    </location>
</feature>
<dbReference type="KEGG" id="fln:FLA_0450"/>
<keyword evidence="3 6" id="KW-0812">Transmembrane</keyword>
<reference evidence="10" key="1">
    <citation type="submission" date="2017-01" db="EMBL/GenBank/DDBJ databases">
        <authorList>
            <person name="Varghese N."/>
            <person name="Submissions S."/>
        </authorList>
    </citation>
    <scope>NUCLEOTIDE SEQUENCE [LARGE SCALE GENOMIC DNA]</scope>
    <source>
        <strain evidence="10">DSM 21054</strain>
    </source>
</reference>
<dbReference type="SUPFAM" id="SSF52540">
    <property type="entry name" value="P-loop containing nucleoside triphosphate hydrolases"/>
    <property type="match status" value="1"/>
</dbReference>
<dbReference type="Pfam" id="PF14293">
    <property type="entry name" value="YWFCY"/>
    <property type="match status" value="1"/>
</dbReference>
<organism evidence="9 10">
    <name type="scientific">Filimonas lacunae</name>
    <dbReference type="NCBI Taxonomy" id="477680"/>
    <lineage>
        <taxon>Bacteria</taxon>
        <taxon>Pseudomonadati</taxon>
        <taxon>Bacteroidota</taxon>
        <taxon>Chitinophagia</taxon>
        <taxon>Chitinophagales</taxon>
        <taxon>Chitinophagaceae</taxon>
        <taxon>Filimonas</taxon>
    </lineage>
</organism>
<dbReference type="InterPro" id="IPR032689">
    <property type="entry name" value="TraG-D_C"/>
</dbReference>
<proteinExistence type="predicted"/>
<evidence type="ECO:0000256" key="4">
    <source>
        <dbReference type="ARBA" id="ARBA00022989"/>
    </source>
</evidence>